<dbReference type="AlphaFoldDB" id="A0A371QZQ0"/>
<evidence type="ECO:0000313" key="2">
    <source>
        <dbReference type="Proteomes" id="UP000256877"/>
    </source>
</evidence>
<gene>
    <name evidence="1" type="ORF">CGL52_11040</name>
</gene>
<name>A0A371QZQ0_9CREN</name>
<dbReference type="RefSeq" id="WP_116430593.1">
    <property type="nucleotide sequence ID" value="NZ_NMUF01000038.1"/>
</dbReference>
<proteinExistence type="predicted"/>
<accession>A0A371QZQ0</accession>
<reference evidence="1 2" key="1">
    <citation type="submission" date="2017-07" db="EMBL/GenBank/DDBJ databases">
        <title>Draft genome sequence of aerobic hyperthermophilic archaea, Pyrobaculum aerophilum YKB31 and YKB32.</title>
        <authorList>
            <person name="Mochizuki T."/>
            <person name="Berliner A.J."/>
            <person name="Yoshida-Takashima Y."/>
            <person name="Takaki Y."/>
            <person name="Nunoura T."/>
            <person name="Takai K."/>
        </authorList>
    </citation>
    <scope>NUCLEOTIDE SEQUENCE [LARGE SCALE GENOMIC DNA]</scope>
    <source>
        <strain evidence="1 2">YKB32</strain>
    </source>
</reference>
<dbReference type="Proteomes" id="UP000256877">
    <property type="component" value="Unassembled WGS sequence"/>
</dbReference>
<sequence>MSKEEIEAIEAGLKCAVENSAYTLTDFYEKCTTAVDTIKFQSAAEKYLQLVTVWEERGEEGAHSPERAALEWMSKYVELTGRTIEWWQFITEWAHLSMPLLLKNMPEEEVKKMAQLAPSEAAKIMCEKTRHYSPRRGENCRTG</sequence>
<protein>
    <submittedName>
        <fullName evidence="1">Uncharacterized protein</fullName>
    </submittedName>
</protein>
<dbReference type="EMBL" id="NMUF01000038">
    <property type="protein sequence ID" value="RFA96308.1"/>
    <property type="molecule type" value="Genomic_DNA"/>
</dbReference>
<evidence type="ECO:0000313" key="1">
    <source>
        <dbReference type="EMBL" id="RFA96308.1"/>
    </source>
</evidence>
<comment type="caution">
    <text evidence="1">The sequence shown here is derived from an EMBL/GenBank/DDBJ whole genome shotgun (WGS) entry which is preliminary data.</text>
</comment>
<organism evidence="1 2">
    <name type="scientific">Pyrobaculum aerophilum</name>
    <dbReference type="NCBI Taxonomy" id="13773"/>
    <lineage>
        <taxon>Archaea</taxon>
        <taxon>Thermoproteota</taxon>
        <taxon>Thermoprotei</taxon>
        <taxon>Thermoproteales</taxon>
        <taxon>Thermoproteaceae</taxon>
        <taxon>Pyrobaculum</taxon>
    </lineage>
</organism>